<name>A0A642UQW6_9ASCO</name>
<comment type="caution">
    <text evidence="1">The sequence shown here is derived from an EMBL/GenBank/DDBJ whole genome shotgun (WGS) entry which is preliminary data.</text>
</comment>
<keyword evidence="2" id="KW-1185">Reference proteome</keyword>
<gene>
    <name evidence="1" type="ORF">TRICI_005633</name>
</gene>
<dbReference type="Proteomes" id="UP000761534">
    <property type="component" value="Unassembled WGS sequence"/>
</dbReference>
<reference evidence="1" key="1">
    <citation type="journal article" date="2019" name="G3 (Bethesda)">
        <title>Genome Assemblies of Two Rare Opportunistic Yeast Pathogens: Diutina rugosa (syn. Candida rugosa) and Trichomonascus ciferrii (syn. Candida ciferrii).</title>
        <authorList>
            <person name="Mixao V."/>
            <person name="Saus E."/>
            <person name="Hansen A.P."/>
            <person name="Lass-Florl C."/>
            <person name="Gabaldon T."/>
        </authorList>
    </citation>
    <scope>NUCLEOTIDE SEQUENCE</scope>
    <source>
        <strain evidence="1">CBS 4856</strain>
    </source>
</reference>
<evidence type="ECO:0000313" key="1">
    <source>
        <dbReference type="EMBL" id="KAA8903822.1"/>
    </source>
</evidence>
<sequence>MVPSVLLIEIKVQSNGTLYTIHELTMTEFTSGKDGPTTYVLSANSVEINVDSPKGFQSIVSAFNLSIISCLRLKVTSATTFTELL</sequence>
<dbReference type="VEuPathDB" id="FungiDB:TRICI_005633"/>
<organism evidence="1 2">
    <name type="scientific">Trichomonascus ciferrii</name>
    <dbReference type="NCBI Taxonomy" id="44093"/>
    <lineage>
        <taxon>Eukaryota</taxon>
        <taxon>Fungi</taxon>
        <taxon>Dikarya</taxon>
        <taxon>Ascomycota</taxon>
        <taxon>Saccharomycotina</taxon>
        <taxon>Dipodascomycetes</taxon>
        <taxon>Dipodascales</taxon>
        <taxon>Trichomonascaceae</taxon>
        <taxon>Trichomonascus</taxon>
        <taxon>Trichomonascus ciferrii complex</taxon>
    </lineage>
</organism>
<protein>
    <submittedName>
        <fullName evidence="1">Uncharacterized protein</fullName>
    </submittedName>
</protein>
<dbReference type="EMBL" id="SWFS01000438">
    <property type="protein sequence ID" value="KAA8903822.1"/>
    <property type="molecule type" value="Genomic_DNA"/>
</dbReference>
<proteinExistence type="predicted"/>
<dbReference type="AlphaFoldDB" id="A0A642UQW6"/>
<accession>A0A642UQW6</accession>
<evidence type="ECO:0000313" key="2">
    <source>
        <dbReference type="Proteomes" id="UP000761534"/>
    </source>
</evidence>